<protein>
    <recommendedName>
        <fullName evidence="3">Encoded protein</fullName>
    </recommendedName>
</protein>
<dbReference type="EMBL" id="MU069818">
    <property type="protein sequence ID" value="KAF5833317.1"/>
    <property type="molecule type" value="Genomic_DNA"/>
</dbReference>
<evidence type="ECO:0008006" key="3">
    <source>
        <dbReference type="Google" id="ProtNLM"/>
    </source>
</evidence>
<evidence type="ECO:0000313" key="2">
    <source>
        <dbReference type="Proteomes" id="UP000815325"/>
    </source>
</evidence>
<evidence type="ECO:0000313" key="1">
    <source>
        <dbReference type="EMBL" id="KAF5833317.1"/>
    </source>
</evidence>
<sequence length="110" mass="12389">MLACQLVSPGNLVRMHPCTHSCYVQLSNALPLHMGVAHVHLDLLVRLQGIGMHITVCSWLPLGPKTQQPYFRCSMQVKLYFCLHFAPFKHFSWNSQGTAGKSRARKPIGF</sequence>
<comment type="caution">
    <text evidence="1">The sequence shown here is derived from an EMBL/GenBank/DDBJ whole genome shotgun (WGS) entry which is preliminary data.</text>
</comment>
<dbReference type="Proteomes" id="UP000815325">
    <property type="component" value="Unassembled WGS sequence"/>
</dbReference>
<name>A0ABQ7GFD1_DUNSA</name>
<organism evidence="1 2">
    <name type="scientific">Dunaliella salina</name>
    <name type="common">Green alga</name>
    <name type="synonym">Protococcus salinus</name>
    <dbReference type="NCBI Taxonomy" id="3046"/>
    <lineage>
        <taxon>Eukaryota</taxon>
        <taxon>Viridiplantae</taxon>
        <taxon>Chlorophyta</taxon>
        <taxon>core chlorophytes</taxon>
        <taxon>Chlorophyceae</taxon>
        <taxon>CS clade</taxon>
        <taxon>Chlamydomonadales</taxon>
        <taxon>Dunaliellaceae</taxon>
        <taxon>Dunaliella</taxon>
    </lineage>
</organism>
<keyword evidence="2" id="KW-1185">Reference proteome</keyword>
<proteinExistence type="predicted"/>
<gene>
    <name evidence="1" type="ORF">DUNSADRAFT_10437</name>
</gene>
<accession>A0ABQ7GFD1</accession>
<reference evidence="1" key="1">
    <citation type="submission" date="2017-08" db="EMBL/GenBank/DDBJ databases">
        <authorList>
            <person name="Polle J.E."/>
            <person name="Barry K."/>
            <person name="Cushman J."/>
            <person name="Schmutz J."/>
            <person name="Tran D."/>
            <person name="Hathwaick L.T."/>
            <person name="Yim W.C."/>
            <person name="Jenkins J."/>
            <person name="Mckie-Krisberg Z.M."/>
            <person name="Prochnik S."/>
            <person name="Lindquist E."/>
            <person name="Dockter R.B."/>
            <person name="Adam C."/>
            <person name="Molina H."/>
            <person name="Bunkerborg J."/>
            <person name="Jin E."/>
            <person name="Buchheim M."/>
            <person name="Magnuson J."/>
        </authorList>
    </citation>
    <scope>NUCLEOTIDE SEQUENCE</scope>
    <source>
        <strain evidence="1">CCAP 19/18</strain>
    </source>
</reference>